<dbReference type="InterPro" id="IPR003333">
    <property type="entry name" value="CMAS"/>
</dbReference>
<feature type="domain" description="DUF7884" evidence="7">
    <location>
        <begin position="6"/>
        <end position="94"/>
    </location>
</feature>
<evidence type="ECO:0000256" key="6">
    <source>
        <dbReference type="PIRSR" id="PIRSR003085-1"/>
    </source>
</evidence>
<dbReference type="CDD" id="cd02440">
    <property type="entry name" value="AdoMet_MTases"/>
    <property type="match status" value="1"/>
</dbReference>
<dbReference type="PANTHER" id="PTHR43667">
    <property type="entry name" value="CYCLOPROPANE-FATTY-ACYL-PHOSPHOLIPID SYNTHASE"/>
    <property type="match status" value="1"/>
</dbReference>
<dbReference type="EC" id="2.1.1.79" evidence="8"/>
<dbReference type="SUPFAM" id="SSF53335">
    <property type="entry name" value="S-adenosyl-L-methionine-dependent methyltransferases"/>
    <property type="match status" value="1"/>
</dbReference>
<keyword evidence="3 8" id="KW-0808">Transferase</keyword>
<dbReference type="eggNOG" id="COG2230">
    <property type="taxonomic scope" value="Bacteria"/>
</dbReference>
<protein>
    <submittedName>
        <fullName evidence="8">Cyclopropane-fatty-acyl-phospholipid synthase</fullName>
        <ecNumber evidence="8">2.1.1.79</ecNumber>
    </submittedName>
</protein>
<dbReference type="Pfam" id="PF02353">
    <property type="entry name" value="CMAS"/>
    <property type="match status" value="1"/>
</dbReference>
<reference evidence="8 9" key="1">
    <citation type="submission" date="2010-12" db="EMBL/GenBank/DDBJ databases">
        <authorList>
            <person name="Muzny D."/>
            <person name="Qin X."/>
            <person name="Deng J."/>
            <person name="Jiang H."/>
            <person name="Liu Y."/>
            <person name="Qu J."/>
            <person name="Song X.-Z."/>
            <person name="Zhang L."/>
            <person name="Thornton R."/>
            <person name="Coyle M."/>
            <person name="Francisco L."/>
            <person name="Jackson L."/>
            <person name="Javaid M."/>
            <person name="Korchina V."/>
            <person name="Kovar C."/>
            <person name="Mata R."/>
            <person name="Mathew T."/>
            <person name="Ngo R."/>
            <person name="Nguyen L."/>
            <person name="Nguyen N."/>
            <person name="Okwuonu G."/>
            <person name="Ongeri F."/>
            <person name="Pham C."/>
            <person name="Simmons D."/>
            <person name="Wilczek-Boney K."/>
            <person name="Hale W."/>
            <person name="Jakkamsetti A."/>
            <person name="Pham P."/>
            <person name="Ruth R."/>
            <person name="San Lucas F."/>
            <person name="Warren J."/>
            <person name="Zhang J."/>
            <person name="Zhao Z."/>
            <person name="Zhou C."/>
            <person name="Zhu D."/>
            <person name="Lee S."/>
            <person name="Bess C."/>
            <person name="Blankenburg K."/>
            <person name="Forbes L."/>
            <person name="Fu Q."/>
            <person name="Gubbala S."/>
            <person name="Hirani K."/>
            <person name="Jayaseelan J.C."/>
            <person name="Lara F."/>
            <person name="Munidasa M."/>
            <person name="Palculict T."/>
            <person name="Patil S."/>
            <person name="Pu L.-L."/>
            <person name="Saada N."/>
            <person name="Tang L."/>
            <person name="Weissenberger G."/>
            <person name="Zhu Y."/>
            <person name="Hemphill L."/>
            <person name="Shang Y."/>
            <person name="Youmans B."/>
            <person name="Ayvaz T."/>
            <person name="Ross M."/>
            <person name="Santibanez J."/>
            <person name="Aqrawi P."/>
            <person name="Gross S."/>
            <person name="Joshi V."/>
            <person name="Fowler G."/>
            <person name="Nazareth L."/>
            <person name="Reid J."/>
            <person name="Worley K."/>
            <person name="Petrosino J."/>
            <person name="Highlander S."/>
            <person name="Gibbs R."/>
        </authorList>
    </citation>
    <scope>NUCLEOTIDE SEQUENCE [LARGE SCALE GENOMIC DNA]</scope>
    <source>
        <strain evidence="9">DSM 15952 / CCUG 50447 / LMG 22039 / TP 1.5</strain>
    </source>
</reference>
<dbReference type="PATRIC" id="fig|888064.11.peg.2074"/>
<dbReference type="InterPro" id="IPR057206">
    <property type="entry name" value="DUF7884"/>
</dbReference>
<proteinExistence type="inferred from homology"/>
<feature type="active site" evidence="6">
    <location>
        <position position="359"/>
    </location>
</feature>
<dbReference type="EMBL" id="AEPV01000074">
    <property type="protein sequence ID" value="EFU73206.1"/>
    <property type="molecule type" value="Genomic_DNA"/>
</dbReference>
<evidence type="ECO:0000313" key="8">
    <source>
        <dbReference type="EMBL" id="EFU73206.1"/>
    </source>
</evidence>
<dbReference type="HOGENOM" id="CLU_026434_6_2_9"/>
<dbReference type="GO" id="GO:0008825">
    <property type="term" value="F:cyclopropane-fatty-acyl-phospholipid synthase activity"/>
    <property type="evidence" value="ECO:0007669"/>
    <property type="project" value="UniProtKB-EC"/>
</dbReference>
<dbReference type="InterPro" id="IPR029063">
    <property type="entry name" value="SAM-dependent_MTases_sf"/>
</dbReference>
<evidence type="ECO:0000256" key="2">
    <source>
        <dbReference type="ARBA" id="ARBA00022603"/>
    </source>
</evidence>
<evidence type="ECO:0000256" key="1">
    <source>
        <dbReference type="ARBA" id="ARBA00010815"/>
    </source>
</evidence>
<gene>
    <name evidence="8" type="primary">cfa</name>
    <name evidence="8" type="ORF">HMPREF9088_1936</name>
</gene>
<keyword evidence="2 8" id="KW-0489">Methyltransferase</keyword>
<evidence type="ECO:0000256" key="5">
    <source>
        <dbReference type="ARBA" id="ARBA00023098"/>
    </source>
</evidence>
<evidence type="ECO:0000313" key="9">
    <source>
        <dbReference type="Proteomes" id="UP000010296"/>
    </source>
</evidence>
<dbReference type="OrthoDB" id="9782855at2"/>
<dbReference type="InterPro" id="IPR050723">
    <property type="entry name" value="CFA/CMAS"/>
</dbReference>
<keyword evidence="9" id="KW-1185">Reference proteome</keyword>
<dbReference type="PIRSF" id="PIRSF003085">
    <property type="entry name" value="CMAS"/>
    <property type="match status" value="1"/>
</dbReference>
<dbReference type="RefSeq" id="WP_007208947.1">
    <property type="nucleotide sequence ID" value="NZ_GL622241.1"/>
</dbReference>
<dbReference type="Gene3D" id="3.40.50.150">
    <property type="entry name" value="Vaccinia Virus protein VP39"/>
    <property type="match status" value="1"/>
</dbReference>
<comment type="caution">
    <text evidence="8">The sequence shown here is derived from an EMBL/GenBank/DDBJ whole genome shotgun (WGS) entry which is preliminary data.</text>
</comment>
<dbReference type="AlphaFoldDB" id="E6LHU6"/>
<evidence type="ECO:0000256" key="4">
    <source>
        <dbReference type="ARBA" id="ARBA00022691"/>
    </source>
</evidence>
<organism evidence="8 9">
    <name type="scientific">Enterococcus italicus (strain DSM 15952 / CCUG 50447 / LMG 22039 / TP 1.5)</name>
    <dbReference type="NCBI Taxonomy" id="888064"/>
    <lineage>
        <taxon>Bacteria</taxon>
        <taxon>Bacillati</taxon>
        <taxon>Bacillota</taxon>
        <taxon>Bacilli</taxon>
        <taxon>Lactobacillales</taxon>
        <taxon>Enterococcaceae</taxon>
        <taxon>Enterococcus</taxon>
    </lineage>
</organism>
<dbReference type="PANTHER" id="PTHR43667:SF1">
    <property type="entry name" value="CYCLOPROPANE-FATTY-ACYL-PHOSPHOLIPID SYNTHASE"/>
    <property type="match status" value="1"/>
</dbReference>
<sequence>MLEKEVYKKLFSESFSLPVRVNYWDGTTEVYGDTTKKNPIIITFNEKIPLNALTKNTSLALGEAYMDQTLLIDGDIQALITDAYLHATSFLRSTNYIKWLPKLAKHTKKNNLHDIHIHYDLGNDFYQLWLDPTLTYSCAYFQTPEDTLEQAQINKVHHILDKLFIQPGETLLDIGCGWGTLMLTAVKEYNVKATGITLSKKQYEYITQRIQEEGLQDRCEVILEDYRDVRDVSYDHITSVGMFEHVGADSLEEYFAVIKRLLAPKGTALIHGISRQQGGATNAWINEYIFPGGYVPGVAELTQHMQTNDLQLIDLESLRRDYQLTLEHWKKNFHQVKEAVLKQQDERFYRMWDLYLQACAASFESSNIDVIQYLLVHPSNNTIPMHRNC</sequence>
<keyword evidence="4" id="KW-0949">S-adenosyl-L-methionine</keyword>
<evidence type="ECO:0000259" key="7">
    <source>
        <dbReference type="Pfam" id="PF25371"/>
    </source>
</evidence>
<comment type="similarity">
    <text evidence="1">Belongs to the CFA/CMAS family.</text>
</comment>
<dbReference type="GO" id="GO:0008610">
    <property type="term" value="P:lipid biosynthetic process"/>
    <property type="evidence" value="ECO:0007669"/>
    <property type="project" value="InterPro"/>
</dbReference>
<dbReference type="GO" id="GO:0032259">
    <property type="term" value="P:methylation"/>
    <property type="evidence" value="ECO:0007669"/>
    <property type="project" value="UniProtKB-KW"/>
</dbReference>
<dbReference type="Proteomes" id="UP000010296">
    <property type="component" value="Unassembled WGS sequence"/>
</dbReference>
<evidence type="ECO:0000256" key="3">
    <source>
        <dbReference type="ARBA" id="ARBA00022679"/>
    </source>
</evidence>
<keyword evidence="5" id="KW-0443">Lipid metabolism</keyword>
<name>E6LHU6_ENTI1</name>
<accession>E6LHU6</accession>
<dbReference type="STRING" id="888064.HMPREF9088_1936"/>
<dbReference type="Pfam" id="PF25371">
    <property type="entry name" value="DUF7884"/>
    <property type="match status" value="1"/>
</dbReference>